<organism evidence="2 3">
    <name type="scientific">Thalassiosira oceanica</name>
    <name type="common">Marine diatom</name>
    <dbReference type="NCBI Taxonomy" id="159749"/>
    <lineage>
        <taxon>Eukaryota</taxon>
        <taxon>Sar</taxon>
        <taxon>Stramenopiles</taxon>
        <taxon>Ochrophyta</taxon>
        <taxon>Bacillariophyta</taxon>
        <taxon>Coscinodiscophyceae</taxon>
        <taxon>Thalassiosirophycidae</taxon>
        <taxon>Thalassiosirales</taxon>
        <taxon>Thalassiosiraceae</taxon>
        <taxon>Thalassiosira</taxon>
    </lineage>
</organism>
<evidence type="ECO:0008006" key="4">
    <source>
        <dbReference type="Google" id="ProtNLM"/>
    </source>
</evidence>
<evidence type="ECO:0000313" key="2">
    <source>
        <dbReference type="EMBL" id="EJK75651.1"/>
    </source>
</evidence>
<reference evidence="2 3" key="1">
    <citation type="journal article" date="2012" name="Genome Biol.">
        <title>Genome and low-iron response of an oceanic diatom adapted to chronic iron limitation.</title>
        <authorList>
            <person name="Lommer M."/>
            <person name="Specht M."/>
            <person name="Roy A.S."/>
            <person name="Kraemer L."/>
            <person name="Andreson R."/>
            <person name="Gutowska M.A."/>
            <person name="Wolf J."/>
            <person name="Bergner S.V."/>
            <person name="Schilhabel M.B."/>
            <person name="Klostermeier U.C."/>
            <person name="Beiko R.G."/>
            <person name="Rosenstiel P."/>
            <person name="Hippler M."/>
            <person name="Laroche J."/>
        </authorList>
    </citation>
    <scope>NUCLEOTIDE SEQUENCE [LARGE SCALE GENOMIC DNA]</scope>
    <source>
        <strain evidence="2 3">CCMP1005</strain>
    </source>
</reference>
<evidence type="ECO:0000313" key="3">
    <source>
        <dbReference type="Proteomes" id="UP000266841"/>
    </source>
</evidence>
<dbReference type="AlphaFoldDB" id="K0TLV6"/>
<comment type="caution">
    <text evidence="2">The sequence shown here is derived from an EMBL/GenBank/DDBJ whole genome shotgun (WGS) entry which is preliminary data.</text>
</comment>
<evidence type="ECO:0000256" key="1">
    <source>
        <dbReference type="SAM" id="MobiDB-lite"/>
    </source>
</evidence>
<sequence>MSTNDGDDDDGSVPELGGVNSSRTKASCSCCEEILKFDPSWTPESTCPSCNEEIFCYCCASCSYQAPYGASTDPAFPGMQCCMCGQTQEEQEEEEQNEQRLSDERERVSKGANFRAAKIKEPFPVYQNNIMLTRSAIYGKVRPGAPPVSEGDALRMTDEDFAKLRPLIAAELGDDADKILTVDWCRHQISVFERSWQSEHMAELERGLIQDWTGKPYHLGLGMYSNKIGLRGLREAQMEEGCLPIAPAVKIDEKAWGDTNDRSNPLEDFVSWEDLPENFDQDPREIYKSDRDKSLTLFEFLVWSARVGGFGAQEPNPKWNIEDYTPGAARFSTVEPLAYVPTDWVGRPKSFAEDKRRWHWVQEQLHKGDFQNVQELNRRLEANMKLCSVCYGPPKEGNDLILCECGTVYWCGENCKKKVWELHSLDHRVRHSTGVKRTCLQCGKSGGVN</sequence>
<feature type="compositionally biased region" description="Acidic residues" evidence="1">
    <location>
        <begin position="1"/>
        <end position="12"/>
    </location>
</feature>
<protein>
    <recommendedName>
        <fullName evidence="4">MYND-type domain-containing protein</fullName>
    </recommendedName>
</protein>
<name>K0TLV6_THAOC</name>
<feature type="region of interest" description="Disordered" evidence="1">
    <location>
        <begin position="1"/>
        <end position="23"/>
    </location>
</feature>
<gene>
    <name evidence="2" type="ORF">THAOC_02620</name>
</gene>
<accession>K0TLV6</accession>
<dbReference type="Proteomes" id="UP000266841">
    <property type="component" value="Unassembled WGS sequence"/>
</dbReference>
<keyword evidence="3" id="KW-1185">Reference proteome</keyword>
<proteinExistence type="predicted"/>
<dbReference type="EMBL" id="AGNL01002814">
    <property type="protein sequence ID" value="EJK75651.1"/>
    <property type="molecule type" value="Genomic_DNA"/>
</dbReference>